<comment type="caution">
    <text evidence="2">The sequence shown here is derived from an EMBL/GenBank/DDBJ whole genome shotgun (WGS) entry which is preliminary data.</text>
</comment>
<evidence type="ECO:0000313" key="2">
    <source>
        <dbReference type="EMBL" id="RFU95074.1"/>
    </source>
</evidence>
<keyword evidence="3" id="KW-1185">Reference proteome</keyword>
<reference evidence="2 3" key="2">
    <citation type="submission" date="2018-09" db="EMBL/GenBank/DDBJ databases">
        <title>Genome of Sphaerochaeta halotolerans strain 4-11.</title>
        <authorList>
            <person name="Nazina T.N."/>
            <person name="Sokolova D.S."/>
        </authorList>
    </citation>
    <scope>NUCLEOTIDE SEQUENCE [LARGE SCALE GENOMIC DNA]</scope>
    <source>
        <strain evidence="2 3">4-11</strain>
    </source>
</reference>
<name>A0A372MH61_9SPIR</name>
<dbReference type="Proteomes" id="UP000264002">
    <property type="component" value="Unassembled WGS sequence"/>
</dbReference>
<organism evidence="2 3">
    <name type="scientific">Sphaerochaeta halotolerans</name>
    <dbReference type="NCBI Taxonomy" id="2293840"/>
    <lineage>
        <taxon>Bacteria</taxon>
        <taxon>Pseudomonadati</taxon>
        <taxon>Spirochaetota</taxon>
        <taxon>Spirochaetia</taxon>
        <taxon>Spirochaetales</taxon>
        <taxon>Sphaerochaetaceae</taxon>
        <taxon>Sphaerochaeta</taxon>
    </lineage>
</organism>
<gene>
    <name evidence="2" type="ORF">DYP60_05450</name>
</gene>
<dbReference type="AlphaFoldDB" id="A0A372MH61"/>
<feature type="region of interest" description="Disordered" evidence="1">
    <location>
        <begin position="1"/>
        <end position="23"/>
    </location>
</feature>
<feature type="compositionally biased region" description="Polar residues" evidence="1">
    <location>
        <begin position="1"/>
        <end position="13"/>
    </location>
</feature>
<sequence length="206" mass="22585">MSKKNATTKTTENVAAAAPEKTEKELAAEKRKAIADALALIQKEANSDIMLVAGQAGHLLAELDKTLAKIASDVAETDKESELWKLELHPVTIIKDKKTFKWVEVSGLDRNARVQIVDNNGKAEVLVSPTNCKSMEQQAYINALVEAGKDLTKAVALRKAVAGKTFRQVFAIAEAQECKRVEKKYSKIIPPMAEEKSEVRIIKKSA</sequence>
<evidence type="ECO:0000256" key="1">
    <source>
        <dbReference type="SAM" id="MobiDB-lite"/>
    </source>
</evidence>
<reference evidence="3" key="1">
    <citation type="submission" date="2018-08" db="EMBL/GenBank/DDBJ databases">
        <authorList>
            <person name="Grouzdev D.S."/>
            <person name="Krutkina M.S."/>
        </authorList>
    </citation>
    <scope>NUCLEOTIDE SEQUENCE [LARGE SCALE GENOMIC DNA]</scope>
    <source>
        <strain evidence="3">4-11</strain>
    </source>
</reference>
<dbReference type="EMBL" id="QUWK01000005">
    <property type="protein sequence ID" value="RFU95074.1"/>
    <property type="molecule type" value="Genomic_DNA"/>
</dbReference>
<dbReference type="RefSeq" id="WP_117329883.1">
    <property type="nucleotide sequence ID" value="NZ_QUWK01000005.1"/>
</dbReference>
<protein>
    <submittedName>
        <fullName evidence="2">Uncharacterized protein</fullName>
    </submittedName>
</protein>
<accession>A0A372MH61</accession>
<evidence type="ECO:0000313" key="3">
    <source>
        <dbReference type="Proteomes" id="UP000264002"/>
    </source>
</evidence>
<proteinExistence type="predicted"/>